<dbReference type="InterPro" id="IPR003595">
    <property type="entry name" value="Tyr_Pase_cat"/>
</dbReference>
<feature type="domain" description="Myotubularin phosphatase" evidence="5">
    <location>
        <begin position="122"/>
        <end position="533"/>
    </location>
</feature>
<dbReference type="GO" id="GO:0005737">
    <property type="term" value="C:cytoplasm"/>
    <property type="evidence" value="ECO:0007669"/>
    <property type="project" value="TreeGrafter"/>
</dbReference>
<keyword evidence="7" id="KW-1185">Reference proteome</keyword>
<dbReference type="SMART" id="SM00404">
    <property type="entry name" value="PTPc_motif"/>
    <property type="match status" value="1"/>
</dbReference>
<evidence type="ECO:0000256" key="2">
    <source>
        <dbReference type="PIRSR" id="PIRSR630564-1"/>
    </source>
</evidence>
<dbReference type="PANTHER" id="PTHR10807">
    <property type="entry name" value="MYOTUBULARIN-RELATED"/>
    <property type="match status" value="1"/>
</dbReference>
<dbReference type="InterPro" id="IPR030564">
    <property type="entry name" value="Myotubularin"/>
</dbReference>
<dbReference type="InterPro" id="IPR011993">
    <property type="entry name" value="PH-like_dom_sf"/>
</dbReference>
<comment type="similarity">
    <text evidence="1">Belongs to the protein-tyrosine phosphatase family. Non-receptor class myotubularin subfamily.</text>
</comment>
<sequence>MDLSKIIKVEDVLLERGRIAVVGTLYLTTHQMIFKTPDQKDEICILYPLIHTVERRPPTTDPKVWPLTIRCRDFNIYTFSVEIQDVAADFFNKIQKLTCIGSIRQVYAFEAMFEKKFPSSDGWSVYDVLQEYDRMGVDSATGSWRFSNVNRSYTFCATYPRILVVPAKISDNVLNHASKFRSKNRIPVLSYLHWHNKASITRSSQPMVGLKQNRSIQDEKLIEAIFRSNIKTLSERVSQTNLIIDARPTANAMVNVAMGAGTENVENYKNCERKFMGIDNIHVMRESLGKMVDVIHTADANGLPIKKYYLDKSCWLRHISTLLESALVIIKNVHVFGSHVLVHCSDGWDRTVQLTSISELCLDPYYRTFRGFQVLIEKEWVSFGHKFSDRSGHLSNEKYFINTASSTFNSVQSKFSKQSHVREISPVFHQFLDCVFQILSQFPTKFEFNENFLIKLHYHCYSCQFGTFLCNSEKERMDYKVTSETYSVWNYFNSHKDLFLNPLYNEKANPNDNNDDCVLFPDEKNVKYWAGLFGKLDEELNGNNDEIKEEKVEGFAARIRWRSSSPISRPASPNVNSNRDIVDGNIWKDDTPLPSSPFNKNVRLYDDNPYFDPWKNNNNKIGNNNFNTVKDTVKDRYINNEPSTTKDKLTNNNDFNTIKDRFMNNANSLARATISIGTSAYYNVTSLAKSNFDLGINETTSPVEISNNTETQNIREMDSFSALSLSENSKNNNSVTSNSNVSTLFTESRSPRQPISTNFSSYTSFGRRESFPSLGIKPSSVPSSPSSRVNSPSSDPTSPLSTNSSRSNSLSKKFNSESKVSSPLSTPPISSPPATTELLKDLPHPLYNVDVFSSP</sequence>
<dbReference type="SUPFAM" id="SSF52799">
    <property type="entry name" value="(Phosphotyrosine protein) phosphatases II"/>
    <property type="match status" value="1"/>
</dbReference>
<evidence type="ECO:0000256" key="1">
    <source>
        <dbReference type="ARBA" id="ARBA00007471"/>
    </source>
</evidence>
<gene>
    <name evidence="6" type="ORF">C2G38_2146298</name>
</gene>
<dbReference type="OrthoDB" id="271628at2759"/>
<dbReference type="GO" id="GO:0004438">
    <property type="term" value="F:phosphatidylinositol-3-phosphate phosphatase activity"/>
    <property type="evidence" value="ECO:0007669"/>
    <property type="project" value="TreeGrafter"/>
</dbReference>
<feature type="active site" description="Phosphocysteine intermediate" evidence="2">
    <location>
        <position position="344"/>
    </location>
</feature>
<dbReference type="PANTHER" id="PTHR10807:SF128">
    <property type="entry name" value="PHOSPHATIDYLINOSITOL-3,5-BISPHOSPHATE 3-PHOSPHATASE"/>
    <property type="match status" value="1"/>
</dbReference>
<organism evidence="6 7">
    <name type="scientific">Gigaspora rosea</name>
    <dbReference type="NCBI Taxonomy" id="44941"/>
    <lineage>
        <taxon>Eukaryota</taxon>
        <taxon>Fungi</taxon>
        <taxon>Fungi incertae sedis</taxon>
        <taxon>Mucoromycota</taxon>
        <taxon>Glomeromycotina</taxon>
        <taxon>Glomeromycetes</taxon>
        <taxon>Diversisporales</taxon>
        <taxon>Gigasporaceae</taxon>
        <taxon>Gigaspora</taxon>
    </lineage>
</organism>
<feature type="binding site" evidence="3">
    <location>
        <begin position="280"/>
        <end position="281"/>
    </location>
    <ligand>
        <name>substrate</name>
    </ligand>
</feature>
<reference evidence="6 7" key="1">
    <citation type="submission" date="2018-06" db="EMBL/GenBank/DDBJ databases">
        <title>Comparative genomics reveals the genomic features of Rhizophagus irregularis, R. cerebriforme, R. diaphanum and Gigaspora rosea, and their symbiotic lifestyle signature.</title>
        <authorList>
            <person name="Morin E."/>
            <person name="San Clemente H."/>
            <person name="Chen E.C.H."/>
            <person name="De La Providencia I."/>
            <person name="Hainaut M."/>
            <person name="Kuo A."/>
            <person name="Kohler A."/>
            <person name="Murat C."/>
            <person name="Tang N."/>
            <person name="Roy S."/>
            <person name="Loubradou J."/>
            <person name="Henrissat B."/>
            <person name="Grigoriev I.V."/>
            <person name="Corradi N."/>
            <person name="Roux C."/>
            <person name="Martin F.M."/>
        </authorList>
    </citation>
    <scope>NUCLEOTIDE SEQUENCE [LARGE SCALE GENOMIC DNA]</scope>
    <source>
        <strain evidence="6 7">DAOM 194757</strain>
    </source>
</reference>
<dbReference type="GO" id="GO:0016020">
    <property type="term" value="C:membrane"/>
    <property type="evidence" value="ECO:0007669"/>
    <property type="project" value="TreeGrafter"/>
</dbReference>
<dbReference type="SUPFAM" id="SSF50729">
    <property type="entry name" value="PH domain-like"/>
    <property type="match status" value="1"/>
</dbReference>
<dbReference type="GO" id="GO:0046856">
    <property type="term" value="P:phosphatidylinositol dephosphorylation"/>
    <property type="evidence" value="ECO:0007669"/>
    <property type="project" value="TreeGrafter"/>
</dbReference>
<dbReference type="STRING" id="44941.A0A397UII1"/>
<dbReference type="EMBL" id="QKWP01001308">
    <property type="protein sequence ID" value="RIB09944.1"/>
    <property type="molecule type" value="Genomic_DNA"/>
</dbReference>
<dbReference type="InterPro" id="IPR010569">
    <property type="entry name" value="Myotubularin-like_Pase_dom"/>
</dbReference>
<proteinExistence type="inferred from homology"/>
<evidence type="ECO:0000313" key="6">
    <source>
        <dbReference type="EMBL" id="RIB09944.1"/>
    </source>
</evidence>
<dbReference type="Proteomes" id="UP000266673">
    <property type="component" value="Unassembled WGS sequence"/>
</dbReference>
<name>A0A397UII1_9GLOM</name>
<dbReference type="InterPro" id="IPR048994">
    <property type="entry name" value="PH-GRAM_MTMR6-9"/>
</dbReference>
<evidence type="ECO:0000256" key="3">
    <source>
        <dbReference type="PIRSR" id="PIRSR630564-2"/>
    </source>
</evidence>
<protein>
    <submittedName>
        <fullName evidence="6">Protein-tyrosine phosphatase-like protein</fullName>
    </submittedName>
</protein>
<dbReference type="PROSITE" id="PS51339">
    <property type="entry name" value="PPASE_MYOTUBULARIN"/>
    <property type="match status" value="1"/>
</dbReference>
<accession>A0A397UII1</accession>
<feature type="region of interest" description="Disordered" evidence="4">
    <location>
        <begin position="773"/>
        <end position="855"/>
    </location>
</feature>
<dbReference type="Pfam" id="PF06602">
    <property type="entry name" value="Myotub-related"/>
    <property type="match status" value="1"/>
</dbReference>
<evidence type="ECO:0000256" key="4">
    <source>
        <dbReference type="SAM" id="MobiDB-lite"/>
    </source>
</evidence>
<dbReference type="Gene3D" id="2.30.29.30">
    <property type="entry name" value="Pleckstrin-homology domain (PH domain)/Phosphotyrosine-binding domain (PTB)"/>
    <property type="match status" value="1"/>
</dbReference>
<evidence type="ECO:0000259" key="5">
    <source>
        <dbReference type="PROSITE" id="PS51339"/>
    </source>
</evidence>
<feature type="binding site" evidence="3">
    <location>
        <begin position="344"/>
        <end position="350"/>
    </location>
    <ligand>
        <name>substrate</name>
    </ligand>
</feature>
<dbReference type="AlphaFoldDB" id="A0A397UII1"/>
<dbReference type="InterPro" id="IPR029021">
    <property type="entry name" value="Prot-tyrosine_phosphatase-like"/>
</dbReference>
<dbReference type="Pfam" id="PF21098">
    <property type="entry name" value="PH-GRAM_MTMR6-like"/>
    <property type="match status" value="1"/>
</dbReference>
<evidence type="ECO:0000313" key="7">
    <source>
        <dbReference type="Proteomes" id="UP000266673"/>
    </source>
</evidence>
<feature type="compositionally biased region" description="Low complexity" evidence="4">
    <location>
        <begin position="778"/>
        <end position="811"/>
    </location>
</feature>
<comment type="caution">
    <text evidence="6">The sequence shown here is derived from an EMBL/GenBank/DDBJ whole genome shotgun (WGS) entry which is preliminary data.</text>
</comment>